<dbReference type="Gene3D" id="2.60.40.1510">
    <property type="entry name" value="ntegrin, alpha v. Chain A, domain 3"/>
    <property type="match status" value="1"/>
</dbReference>
<evidence type="ECO:0000313" key="17">
    <source>
        <dbReference type="EMBL" id="CAG6608192.1"/>
    </source>
</evidence>
<keyword evidence="4" id="KW-0732">Signal</keyword>
<dbReference type="InterPro" id="IPR013517">
    <property type="entry name" value="FG-GAP"/>
</dbReference>
<dbReference type="PANTHER" id="PTHR23220">
    <property type="entry name" value="INTEGRIN ALPHA"/>
    <property type="match status" value="1"/>
</dbReference>
<dbReference type="Pfam" id="PF20805">
    <property type="entry name" value="Integrin_A_Ig_2"/>
    <property type="match status" value="1"/>
</dbReference>
<dbReference type="Pfam" id="PF08441">
    <property type="entry name" value="Integrin_A_Ig_1"/>
    <property type="match status" value="1"/>
</dbReference>
<dbReference type="InterPro" id="IPR028994">
    <property type="entry name" value="Integrin_alpha_N"/>
</dbReference>
<dbReference type="AlphaFoldDB" id="A0A8D8LLP1"/>
<feature type="repeat" description="FG-GAP" evidence="12">
    <location>
        <begin position="500"/>
        <end position="562"/>
    </location>
</feature>
<protein>
    <submittedName>
        <fullName evidence="17">Integrin alpha-PS1</fullName>
    </submittedName>
</protein>
<dbReference type="SMART" id="SM00191">
    <property type="entry name" value="Int_alpha"/>
    <property type="match status" value="5"/>
</dbReference>
<organism evidence="17">
    <name type="scientific">Cacopsylla melanoneura</name>
    <dbReference type="NCBI Taxonomy" id="428564"/>
    <lineage>
        <taxon>Eukaryota</taxon>
        <taxon>Metazoa</taxon>
        <taxon>Ecdysozoa</taxon>
        <taxon>Arthropoda</taxon>
        <taxon>Hexapoda</taxon>
        <taxon>Insecta</taxon>
        <taxon>Pterygota</taxon>
        <taxon>Neoptera</taxon>
        <taxon>Paraneoptera</taxon>
        <taxon>Hemiptera</taxon>
        <taxon>Sternorrhyncha</taxon>
        <taxon>Psylloidea</taxon>
        <taxon>Psyllidae</taxon>
        <taxon>Psyllinae</taxon>
        <taxon>Cacopsylla</taxon>
    </lineage>
</organism>
<feature type="repeat" description="FG-GAP" evidence="12">
    <location>
        <begin position="374"/>
        <end position="433"/>
    </location>
</feature>
<evidence type="ECO:0000256" key="3">
    <source>
        <dbReference type="ARBA" id="ARBA00022692"/>
    </source>
</evidence>
<dbReference type="GO" id="GO:0048513">
    <property type="term" value="P:animal organ development"/>
    <property type="evidence" value="ECO:0007669"/>
    <property type="project" value="UniProtKB-ARBA"/>
</dbReference>
<dbReference type="InterPro" id="IPR013519">
    <property type="entry name" value="Int_alpha_beta-p"/>
</dbReference>
<evidence type="ECO:0000256" key="4">
    <source>
        <dbReference type="ARBA" id="ARBA00022729"/>
    </source>
</evidence>
<dbReference type="GO" id="GO:0009897">
    <property type="term" value="C:external side of plasma membrane"/>
    <property type="evidence" value="ECO:0007669"/>
    <property type="project" value="TreeGrafter"/>
</dbReference>
<dbReference type="Pfam" id="PF01839">
    <property type="entry name" value="FG-GAP"/>
    <property type="match status" value="2"/>
</dbReference>
<keyword evidence="7 13" id="KW-1133">Transmembrane helix</keyword>
<dbReference type="GO" id="GO:0007157">
    <property type="term" value="P:heterophilic cell-cell adhesion via plasma membrane cell adhesion molecules"/>
    <property type="evidence" value="ECO:0007669"/>
    <property type="project" value="UniProtKB-ARBA"/>
</dbReference>
<evidence type="ECO:0000259" key="16">
    <source>
        <dbReference type="Pfam" id="PF20806"/>
    </source>
</evidence>
<dbReference type="InterPro" id="IPR048286">
    <property type="entry name" value="Integrin_alpha_Ig-like_3"/>
</dbReference>
<evidence type="ECO:0000256" key="10">
    <source>
        <dbReference type="ARBA" id="ARBA00023170"/>
    </source>
</evidence>
<evidence type="ECO:0000256" key="6">
    <source>
        <dbReference type="ARBA" id="ARBA00022889"/>
    </source>
</evidence>
<evidence type="ECO:0000256" key="9">
    <source>
        <dbReference type="ARBA" id="ARBA00023136"/>
    </source>
</evidence>
<evidence type="ECO:0000256" key="13">
    <source>
        <dbReference type="RuleBase" id="RU003762"/>
    </source>
</evidence>
<dbReference type="SUPFAM" id="SSF69318">
    <property type="entry name" value="Integrin alpha N-terminal domain"/>
    <property type="match status" value="1"/>
</dbReference>
<comment type="subcellular location">
    <subcellularLocation>
        <location evidence="1 13">Membrane</location>
        <topology evidence="1 13">Single-pass type I membrane protein</topology>
    </subcellularLocation>
</comment>
<feature type="domain" description="Integrin alpha first immunoglubulin-like" evidence="14">
    <location>
        <begin position="547"/>
        <end position="718"/>
    </location>
</feature>
<dbReference type="Gene3D" id="2.60.40.1530">
    <property type="entry name" value="ntegrin, alpha v. Chain A, domain 4"/>
    <property type="match status" value="1"/>
</dbReference>
<dbReference type="PROSITE" id="PS51470">
    <property type="entry name" value="FG_GAP"/>
    <property type="match status" value="4"/>
</dbReference>
<dbReference type="PRINTS" id="PR01185">
    <property type="entry name" value="INTEGRINA"/>
</dbReference>
<dbReference type="InterPro" id="IPR048285">
    <property type="entry name" value="Integrin_alpha_Ig-like_2"/>
</dbReference>
<keyword evidence="5" id="KW-0677">Repeat</keyword>
<keyword evidence="9 13" id="KW-0472">Membrane</keyword>
<dbReference type="GO" id="GO:0005178">
    <property type="term" value="F:integrin binding"/>
    <property type="evidence" value="ECO:0007669"/>
    <property type="project" value="TreeGrafter"/>
</dbReference>
<evidence type="ECO:0000256" key="11">
    <source>
        <dbReference type="ARBA" id="ARBA00023180"/>
    </source>
</evidence>
<dbReference type="InterPro" id="IPR013649">
    <property type="entry name" value="Integrin_alpha_Ig-like_1"/>
</dbReference>
<accession>A0A8D8LLP1</accession>
<dbReference type="Gene3D" id="1.20.5.930">
    <property type="entry name" value="Bicelle-embedded integrin alpha(iib) transmembrane segment"/>
    <property type="match status" value="1"/>
</dbReference>
<feature type="domain" description="Integrin alpha second immunoglobulin-like" evidence="15">
    <location>
        <begin position="721"/>
        <end position="881"/>
    </location>
</feature>
<dbReference type="SUPFAM" id="SSF69179">
    <property type="entry name" value="Integrin domains"/>
    <property type="match status" value="3"/>
</dbReference>
<dbReference type="Gene3D" id="2.130.10.130">
    <property type="entry name" value="Integrin alpha, N-terminal"/>
    <property type="match status" value="1"/>
</dbReference>
<keyword evidence="6 13" id="KW-0130">Cell adhesion</keyword>
<comment type="similarity">
    <text evidence="2 13">Belongs to the integrin alpha chain family.</text>
</comment>
<feature type="repeat" description="FG-GAP" evidence="12">
    <location>
        <begin position="83"/>
        <end position="158"/>
    </location>
</feature>
<dbReference type="GO" id="GO:0033627">
    <property type="term" value="P:cell adhesion mediated by integrin"/>
    <property type="evidence" value="ECO:0007669"/>
    <property type="project" value="TreeGrafter"/>
</dbReference>
<keyword evidence="10 13" id="KW-0675">Receptor</keyword>
<keyword evidence="3 13" id="KW-0812">Transmembrane</keyword>
<evidence type="ECO:0000256" key="8">
    <source>
        <dbReference type="ARBA" id="ARBA00023037"/>
    </source>
</evidence>
<dbReference type="PANTHER" id="PTHR23220:SF122">
    <property type="entry name" value="INTEGRIN ALPHA-PS1"/>
    <property type="match status" value="1"/>
</dbReference>
<dbReference type="GO" id="GO:0007160">
    <property type="term" value="P:cell-matrix adhesion"/>
    <property type="evidence" value="ECO:0007669"/>
    <property type="project" value="TreeGrafter"/>
</dbReference>
<dbReference type="EMBL" id="HBUF01010597">
    <property type="protein sequence ID" value="CAG6608192.1"/>
    <property type="molecule type" value="Transcribed_RNA"/>
</dbReference>
<evidence type="ECO:0000259" key="15">
    <source>
        <dbReference type="Pfam" id="PF20805"/>
    </source>
</evidence>
<dbReference type="InterPro" id="IPR000413">
    <property type="entry name" value="Integrin_alpha"/>
</dbReference>
<evidence type="ECO:0000256" key="5">
    <source>
        <dbReference type="ARBA" id="ARBA00022737"/>
    </source>
</evidence>
<dbReference type="GO" id="GO:0007229">
    <property type="term" value="P:integrin-mediated signaling pathway"/>
    <property type="evidence" value="ECO:0007669"/>
    <property type="project" value="UniProtKB-KW"/>
</dbReference>
<feature type="domain" description="Integrin alpha third immunoglobulin-like" evidence="16">
    <location>
        <begin position="887"/>
        <end position="1123"/>
    </location>
</feature>
<evidence type="ECO:0000259" key="14">
    <source>
        <dbReference type="Pfam" id="PF08441"/>
    </source>
</evidence>
<feature type="repeat" description="FG-GAP" evidence="12">
    <location>
        <begin position="435"/>
        <end position="490"/>
    </location>
</feature>
<name>A0A8D8LLP1_9HEMI</name>
<proteinExistence type="inferred from homology"/>
<dbReference type="Pfam" id="PF20806">
    <property type="entry name" value="Integrin_A_Ig_3"/>
    <property type="match status" value="1"/>
</dbReference>
<dbReference type="Gene3D" id="2.60.40.1460">
    <property type="entry name" value="Integrin domains. Chain A, domain 2"/>
    <property type="match status" value="1"/>
</dbReference>
<dbReference type="InterPro" id="IPR032695">
    <property type="entry name" value="Integrin_dom_sf"/>
</dbReference>
<keyword evidence="8 13" id="KW-0401">Integrin</keyword>
<feature type="transmembrane region" description="Helical" evidence="13">
    <location>
        <begin position="1134"/>
        <end position="1156"/>
    </location>
</feature>
<evidence type="ECO:0000256" key="7">
    <source>
        <dbReference type="ARBA" id="ARBA00022989"/>
    </source>
</evidence>
<reference evidence="17" key="1">
    <citation type="submission" date="2021-05" db="EMBL/GenBank/DDBJ databases">
        <authorList>
            <person name="Alioto T."/>
            <person name="Alioto T."/>
            <person name="Gomez Garrido J."/>
        </authorList>
    </citation>
    <scope>NUCLEOTIDE SEQUENCE</scope>
</reference>
<evidence type="ECO:0000256" key="12">
    <source>
        <dbReference type="PROSITE-ProRule" id="PRU00803"/>
    </source>
</evidence>
<evidence type="ECO:0000256" key="1">
    <source>
        <dbReference type="ARBA" id="ARBA00004479"/>
    </source>
</evidence>
<dbReference type="GO" id="GO:0008305">
    <property type="term" value="C:integrin complex"/>
    <property type="evidence" value="ECO:0007669"/>
    <property type="project" value="InterPro"/>
</dbReference>
<evidence type="ECO:0000256" key="2">
    <source>
        <dbReference type="ARBA" id="ARBA00008054"/>
    </source>
</evidence>
<keyword evidence="11" id="KW-0325">Glycoprotein</keyword>
<sequence length="1200" mass="134146">MTPAYLTTGNIGLQRLQFFDYFHFFPQFEINLRRGRYVRCGKSGILVAVKMSVFQGFCLLFLRTCVFFQLLSLSVILCFNLETRLPITKFGHNGSYFGFSVSSHQSLEEQEFERNRFQTTNKNYWLLIGAPLDKNIQPNTSKSGALWKCPLTTKINDCEQVVTDGKRTIDDDELLAPLPDEIKEDQWLGVSVKSQEPMGKVIVCAHRYVRIERNRQSQIGGVDNSPRYARGLCYILAQNLTYDSQFTPCQGQGNQRTDFAFGYCQTGVSSMMLDDWAIMGSPGNDNWAGNLFVANVVDDLKERSSTLYHSPHAPQRVGLPEKYGLLGMSVSGGKYFKDDEMSYAAGAPRSNNTGQVYLFKKDMQSHASDPGVMNVTLVLNGEQIGSSFGYELATADVNGDKKPDLIVGAPFYFDQDIGGAVYIYYNTPPTGLNNQNKLRITGKPESRFGIALSNLGDLNKDGYEDIAVGAPYQGNGVVYIYLGSKTGLNPEPSQIISAESIPNPSPTSRPLVTWGSSLSPGVDMDDNGYPDLLVGAYESGIAVLLRARPIIQLETSLKPDFNLKNIDPSKTGCQADINAEHTCFTFEACCKILSLNPSQWKARSRRNGKLTLRYKLEAETFVPATKFSRVFFGPDKTARLHILEKEFEMKGGESCQTHTVYVKENTKDIQSPIRMKLSYSLVQSDPRIPGPGEPLPSMDDYPILDQTAADRTFEATFHTDCGDNEVCECELHVEADLQLEGFNPVSSSALSSTPFDLHDTAKHGSGYYELLLGQHQEVTLNISTSNQGESAYEAQLFVSHHTHLSYIGQEKQRGAVCNPHNATLVVCSLGNPLKTGAWLNLKLRFDPTGLGEEPELKFLVWANSTSKEINKEDPVQLIVNIVRKAELSLTGFHRPEHIYYGGVLSTKPPLYLDEVGTRLVHTYQVFNAGPWRLSSLEIHVEWPYQVTGDEEGKEGKPLLYLESEPIVDGLGGGKCTVMGSINQYELHQKPDSLELDPFGNAKQHSSTRVKRESVRVKREISKYTVIPETYTDQEGKKHKIVKMNCTSGTARCFQIICSVYNLQANHEATIAIRARLWNATLVEDYPHVDRVYITSRAKIHIPPSLFLQQMNHTDDQTEVVTVAMKDLVTQSRTVWHIILIAILLGLFLLILLILCLRRLGFFHRRRRPPADDPTLSGNLRAADLDDDDEDLRAALKQHPF</sequence>